<organism evidence="3 4">
    <name type="scientific">Dictyocaulus viviparus</name>
    <name type="common">Bovine lungworm</name>
    <dbReference type="NCBI Taxonomy" id="29172"/>
    <lineage>
        <taxon>Eukaryota</taxon>
        <taxon>Metazoa</taxon>
        <taxon>Ecdysozoa</taxon>
        <taxon>Nematoda</taxon>
        <taxon>Chromadorea</taxon>
        <taxon>Rhabditida</taxon>
        <taxon>Rhabditina</taxon>
        <taxon>Rhabditomorpha</taxon>
        <taxon>Strongyloidea</taxon>
        <taxon>Metastrongylidae</taxon>
        <taxon>Dictyocaulus</taxon>
    </lineage>
</organism>
<evidence type="ECO:0000259" key="2">
    <source>
        <dbReference type="PROSITE" id="PS51140"/>
    </source>
</evidence>
<dbReference type="SUPFAM" id="SSF46934">
    <property type="entry name" value="UBA-like"/>
    <property type="match status" value="1"/>
</dbReference>
<dbReference type="PROSITE" id="PS51140">
    <property type="entry name" value="CUE"/>
    <property type="match status" value="1"/>
</dbReference>
<dbReference type="InterPro" id="IPR003892">
    <property type="entry name" value="CUE"/>
</dbReference>
<gene>
    <name evidence="3" type="ORF">DICVIV_07467</name>
</gene>
<dbReference type="Gene3D" id="1.10.8.10">
    <property type="entry name" value="DNA helicase RuvA subunit, C-terminal domain"/>
    <property type="match status" value="1"/>
</dbReference>
<evidence type="ECO:0000313" key="3">
    <source>
        <dbReference type="EMBL" id="KJH46472.1"/>
    </source>
</evidence>
<reference evidence="4" key="2">
    <citation type="journal article" date="2016" name="Sci. Rep.">
        <title>Dictyocaulus viviparus genome, variome and transcriptome elucidate lungworm biology and support future intervention.</title>
        <authorList>
            <person name="McNulty S.N."/>
            <person name="Strube C."/>
            <person name="Rosa B.A."/>
            <person name="Martin J.C."/>
            <person name="Tyagi R."/>
            <person name="Choi Y.J."/>
            <person name="Wang Q."/>
            <person name="Hallsworth Pepin K."/>
            <person name="Zhang X."/>
            <person name="Ozersky P."/>
            <person name="Wilson R.K."/>
            <person name="Sternberg P.W."/>
            <person name="Gasser R.B."/>
            <person name="Mitreva M."/>
        </authorList>
    </citation>
    <scope>NUCLEOTIDE SEQUENCE [LARGE SCALE GENOMIC DNA]</scope>
    <source>
        <strain evidence="4">HannoverDv2000</strain>
    </source>
</reference>
<evidence type="ECO:0000313" key="4">
    <source>
        <dbReference type="Proteomes" id="UP000053766"/>
    </source>
</evidence>
<feature type="region of interest" description="Disordered" evidence="1">
    <location>
        <begin position="61"/>
        <end position="97"/>
    </location>
</feature>
<dbReference type="Proteomes" id="UP000053766">
    <property type="component" value="Unassembled WGS sequence"/>
</dbReference>
<dbReference type="Pfam" id="PF02845">
    <property type="entry name" value="CUE"/>
    <property type="match status" value="1"/>
</dbReference>
<feature type="compositionally biased region" description="Low complexity" evidence="1">
    <location>
        <begin position="61"/>
        <end position="85"/>
    </location>
</feature>
<proteinExistence type="predicted"/>
<dbReference type="PANTHER" id="PTHR13467:SF3">
    <property type="entry name" value="CUE DOMAIN-CONTAINING PROTEIN 1"/>
    <property type="match status" value="1"/>
</dbReference>
<dbReference type="STRING" id="29172.A0A0D8XRQ1"/>
<dbReference type="InterPro" id="IPR009060">
    <property type="entry name" value="UBA-like_sf"/>
</dbReference>
<name>A0A0D8XRQ1_DICVI</name>
<dbReference type="OrthoDB" id="5794653at2759"/>
<dbReference type="AlphaFoldDB" id="A0A0D8XRQ1"/>
<evidence type="ECO:0000256" key="1">
    <source>
        <dbReference type="SAM" id="MobiDB-lite"/>
    </source>
</evidence>
<dbReference type="PANTHER" id="PTHR13467">
    <property type="entry name" value="CUE DOMAIN CONTAINING PROTEIN 1"/>
    <property type="match status" value="1"/>
</dbReference>
<keyword evidence="4" id="KW-1185">Reference proteome</keyword>
<feature type="domain" description="CUE" evidence="2">
    <location>
        <begin position="11"/>
        <end position="54"/>
    </location>
</feature>
<reference evidence="3 4" key="1">
    <citation type="submission" date="2013-11" db="EMBL/GenBank/DDBJ databases">
        <title>Draft genome of the bovine lungworm Dictyocaulus viviparus.</title>
        <authorList>
            <person name="Mitreva M."/>
        </authorList>
    </citation>
    <scope>NUCLEOTIDE SEQUENCE [LARGE SCALE GENOMIC DNA]</scope>
    <source>
        <strain evidence="3 4">HannoverDv2000</strain>
    </source>
</reference>
<dbReference type="GO" id="GO:0043130">
    <property type="term" value="F:ubiquitin binding"/>
    <property type="evidence" value="ECO:0007669"/>
    <property type="project" value="InterPro"/>
</dbReference>
<protein>
    <submittedName>
        <fullName evidence="3">CUE domain protein</fullName>
    </submittedName>
</protein>
<dbReference type="InterPro" id="IPR040192">
    <property type="entry name" value="CUEDC1"/>
</dbReference>
<sequence length="248" mass="28252">MSAQPTEELLEFETAMKDFSMMFPAISRDEIERMLRKNDGDVAGTVDDLLLLSLESTQLSNTATSASSRSQSVPSSGKSVSFPSSPRRTTDNNMMSTSLNTKSFRVSRLSADQVSQERARIEMLKKENERRLDTVCDEKEARMLEDEQLALLMQNKEFIRWLRKDQLLHSSYISSSSPNMGKSLRKRYSMSKEHGPRVPEGPVVDELIINAESDLKNRLKNMSRTSKERLLQLAARFRRNSDTHLNAL</sequence>
<dbReference type="EMBL" id="KN716351">
    <property type="protein sequence ID" value="KJH46472.1"/>
    <property type="molecule type" value="Genomic_DNA"/>
</dbReference>
<dbReference type="SMART" id="SM00546">
    <property type="entry name" value="CUE"/>
    <property type="match status" value="1"/>
</dbReference>
<accession>A0A0D8XRQ1</accession>